<dbReference type="RefSeq" id="XP_064854520.1">
    <property type="nucleotide sequence ID" value="XM_064998448.1"/>
</dbReference>
<proteinExistence type="predicted"/>
<name>A0AAV5QS05_9ASCO</name>
<evidence type="ECO:0000313" key="1">
    <source>
        <dbReference type="EMBL" id="GMM37524.1"/>
    </source>
</evidence>
<evidence type="ECO:0000313" key="2">
    <source>
        <dbReference type="Proteomes" id="UP001360560"/>
    </source>
</evidence>
<dbReference type="EMBL" id="BTFZ01000012">
    <property type="protein sequence ID" value="GMM37524.1"/>
    <property type="molecule type" value="Genomic_DNA"/>
</dbReference>
<comment type="caution">
    <text evidence="1">The sequence shown here is derived from an EMBL/GenBank/DDBJ whole genome shotgun (WGS) entry which is preliminary data.</text>
</comment>
<dbReference type="Proteomes" id="UP001360560">
    <property type="component" value="Unassembled WGS sequence"/>
</dbReference>
<dbReference type="GeneID" id="90075499"/>
<sequence length="74" mass="8367">MSRRSMQLPNLMALEPTKVVVNCDLQHVQNKIENNICSAWEYNSSLKYDVTALKQMPDELGNIILRVLSGVSMS</sequence>
<accession>A0AAV5QS05</accession>
<reference evidence="1 2" key="1">
    <citation type="journal article" date="2023" name="Elife">
        <title>Identification of key yeast species and microbe-microbe interactions impacting larval growth of Drosophila in the wild.</title>
        <authorList>
            <person name="Mure A."/>
            <person name="Sugiura Y."/>
            <person name="Maeda R."/>
            <person name="Honda K."/>
            <person name="Sakurai N."/>
            <person name="Takahashi Y."/>
            <person name="Watada M."/>
            <person name="Katoh T."/>
            <person name="Gotoh A."/>
            <person name="Gotoh Y."/>
            <person name="Taniguchi I."/>
            <person name="Nakamura K."/>
            <person name="Hayashi T."/>
            <person name="Katayama T."/>
            <person name="Uemura T."/>
            <person name="Hattori Y."/>
        </authorList>
    </citation>
    <scope>NUCLEOTIDE SEQUENCE [LARGE SCALE GENOMIC DNA]</scope>
    <source>
        <strain evidence="1 2">SC-9</strain>
    </source>
</reference>
<protein>
    <submittedName>
        <fullName evidence="1">Uncharacterized protein</fullName>
    </submittedName>
</protein>
<dbReference type="AlphaFoldDB" id="A0AAV5QS05"/>
<gene>
    <name evidence="1" type="ORF">DASC09_048490</name>
</gene>
<organism evidence="1 2">
    <name type="scientific">Saccharomycopsis crataegensis</name>
    <dbReference type="NCBI Taxonomy" id="43959"/>
    <lineage>
        <taxon>Eukaryota</taxon>
        <taxon>Fungi</taxon>
        <taxon>Dikarya</taxon>
        <taxon>Ascomycota</taxon>
        <taxon>Saccharomycotina</taxon>
        <taxon>Saccharomycetes</taxon>
        <taxon>Saccharomycopsidaceae</taxon>
        <taxon>Saccharomycopsis</taxon>
    </lineage>
</organism>
<keyword evidence="2" id="KW-1185">Reference proteome</keyword>